<keyword evidence="4" id="KW-1185">Reference proteome</keyword>
<dbReference type="Gene3D" id="3.40.50.2300">
    <property type="match status" value="2"/>
</dbReference>
<comment type="caution">
    <text evidence="3">The sequence shown here is derived from an EMBL/GenBank/DDBJ whole genome shotgun (WGS) entry which is preliminary data.</text>
</comment>
<proteinExistence type="predicted"/>
<evidence type="ECO:0000313" key="4">
    <source>
        <dbReference type="Proteomes" id="UP000746471"/>
    </source>
</evidence>
<dbReference type="RefSeq" id="WP_213235790.1">
    <property type="nucleotide sequence ID" value="NZ_JAHBCL010000006.1"/>
</dbReference>
<dbReference type="PANTHER" id="PTHR35271">
    <property type="entry name" value="ABC TRANSPORTER, SUBSTRATE-BINDING LIPOPROTEIN-RELATED"/>
    <property type="match status" value="1"/>
</dbReference>
<protein>
    <submittedName>
        <fullName evidence="3">ABC transporter substrate-binding protein</fullName>
    </submittedName>
</protein>
<feature type="signal peptide" evidence="2">
    <location>
        <begin position="1"/>
        <end position="31"/>
    </location>
</feature>
<reference evidence="3 4" key="1">
    <citation type="submission" date="2021-05" db="EMBL/GenBank/DDBJ databases">
        <title>Fusibacter ferrireducens sp. nov., an anaerobic, sulfur- and Fe-reducing bacterium isolated from the mangrove sediment.</title>
        <authorList>
            <person name="Qiu D."/>
        </authorList>
    </citation>
    <scope>NUCLEOTIDE SEQUENCE [LARGE SCALE GENOMIC DNA]</scope>
    <source>
        <strain evidence="3 4">DSM 12116</strain>
    </source>
</reference>
<dbReference type="Proteomes" id="UP000746471">
    <property type="component" value="Unassembled WGS sequence"/>
</dbReference>
<dbReference type="PROSITE" id="PS51257">
    <property type="entry name" value="PROKAR_LIPOPROTEIN"/>
    <property type="match status" value="1"/>
</dbReference>
<dbReference type="PANTHER" id="PTHR35271:SF1">
    <property type="entry name" value="ABC TRANSPORTER, SUBSTRATE-BINDING LIPOPROTEIN"/>
    <property type="match status" value="1"/>
</dbReference>
<evidence type="ECO:0000256" key="1">
    <source>
        <dbReference type="SAM" id="MobiDB-lite"/>
    </source>
</evidence>
<dbReference type="InterPro" id="IPR028082">
    <property type="entry name" value="Peripla_BP_I"/>
</dbReference>
<dbReference type="SUPFAM" id="SSF53822">
    <property type="entry name" value="Periplasmic binding protein-like I"/>
    <property type="match status" value="1"/>
</dbReference>
<sequence>MMTQKNTNTLFKKFGILTLTLMMVVSMLAGCASKSEEAAPAEANQSEQEQTQTTEQPEATTSADPYVIAIVQPMDHPSLNEIRDTIVSELSALGLDDQIEIKLENANGDGSMLPTIMQNLLAENVDMLVPIATPTAQAAMAATDSVPIVFSAVSNPVEAGVVTAFDQTTGNITGVSNAIAIEEIFELAKILTPDAKTFGFVYNTSEVNSATGIERAKAYCDANGLNYEEATITGTADIQQAVSSLIGEVDALFTPNDNTVASAMATYMQSAMSGNLPTYVGADSMVKDGAFATVGIDYTILGRQTAQMIARIVGGETIAENHVEQISEYSKMINIGTANALGLEIPKDTLKGFLIFGEE</sequence>
<name>A0ABS5PN61_9FIRM</name>
<feature type="region of interest" description="Disordered" evidence="1">
    <location>
        <begin position="38"/>
        <end position="61"/>
    </location>
</feature>
<evidence type="ECO:0000256" key="2">
    <source>
        <dbReference type="SAM" id="SignalP"/>
    </source>
</evidence>
<organism evidence="3 4">
    <name type="scientific">Fusibacter paucivorans</name>
    <dbReference type="NCBI Taxonomy" id="76009"/>
    <lineage>
        <taxon>Bacteria</taxon>
        <taxon>Bacillati</taxon>
        <taxon>Bacillota</taxon>
        <taxon>Clostridia</taxon>
        <taxon>Eubacteriales</taxon>
        <taxon>Eubacteriales Family XII. Incertae Sedis</taxon>
        <taxon>Fusibacter</taxon>
    </lineage>
</organism>
<evidence type="ECO:0000313" key="3">
    <source>
        <dbReference type="EMBL" id="MBS7526006.1"/>
    </source>
</evidence>
<gene>
    <name evidence="3" type="ORF">KHM83_04845</name>
</gene>
<dbReference type="CDD" id="cd06325">
    <property type="entry name" value="PBP1_ABC_unchar_transporter"/>
    <property type="match status" value="1"/>
</dbReference>
<accession>A0ABS5PN61</accession>
<dbReference type="EMBL" id="JAHBCL010000006">
    <property type="protein sequence ID" value="MBS7526006.1"/>
    <property type="molecule type" value="Genomic_DNA"/>
</dbReference>
<keyword evidence="2" id="KW-0732">Signal</keyword>
<feature type="chain" id="PRO_5047487718" evidence="2">
    <location>
        <begin position="32"/>
        <end position="359"/>
    </location>
</feature>
<dbReference type="InterPro" id="IPR007487">
    <property type="entry name" value="ABC_transpt-TYRBP-like"/>
</dbReference>
<dbReference type="Pfam" id="PF04392">
    <property type="entry name" value="ABC_sub_bind"/>
    <property type="match status" value="1"/>
</dbReference>